<accession>C5BWZ7</accession>
<dbReference type="KEGG" id="bcv:Bcav_0408"/>
<evidence type="ECO:0000313" key="1">
    <source>
        <dbReference type="EMBL" id="ACQ78672.1"/>
    </source>
</evidence>
<dbReference type="EMBL" id="CP001618">
    <property type="protein sequence ID" value="ACQ78672.1"/>
    <property type="molecule type" value="Genomic_DNA"/>
</dbReference>
<dbReference type="HOGENOM" id="CLU_2271905_0_0_11"/>
<dbReference type="AlphaFoldDB" id="C5BWZ7"/>
<dbReference type="Proteomes" id="UP000007962">
    <property type="component" value="Chromosome"/>
</dbReference>
<protein>
    <submittedName>
        <fullName evidence="1">Uncharacterized protein</fullName>
    </submittedName>
</protein>
<dbReference type="RefSeq" id="WP_012725452.1">
    <property type="nucleotide sequence ID" value="NC_012669.1"/>
</dbReference>
<gene>
    <name evidence="1" type="ordered locus">Bcav_0408</name>
</gene>
<dbReference type="STRING" id="471853.Bcav_0408"/>
<dbReference type="eggNOG" id="ENOG502ZHE0">
    <property type="taxonomic scope" value="Bacteria"/>
</dbReference>
<name>C5BWZ7_BEUC1</name>
<reference evidence="1 2" key="1">
    <citation type="journal article" date="2009" name="Stand. Genomic Sci.">
        <title>Complete genome sequence of Beutenbergia cavernae type strain (HKI 0122).</title>
        <authorList>
            <person name="Land M."/>
            <person name="Pukall R."/>
            <person name="Abt B."/>
            <person name="Goker M."/>
            <person name="Rohde M."/>
            <person name="Glavina Del Rio T."/>
            <person name="Tice H."/>
            <person name="Copeland A."/>
            <person name="Cheng J.F."/>
            <person name="Lucas S."/>
            <person name="Chen F."/>
            <person name="Nolan M."/>
            <person name="Bruce D."/>
            <person name="Goodwin L."/>
            <person name="Pitluck S."/>
            <person name="Ivanova N."/>
            <person name="Mavromatis K."/>
            <person name="Ovchinnikova G."/>
            <person name="Pati A."/>
            <person name="Chen A."/>
            <person name="Palaniappan K."/>
            <person name="Hauser L."/>
            <person name="Chang Y.J."/>
            <person name="Jefferies C.C."/>
            <person name="Saunders E."/>
            <person name="Brettin T."/>
            <person name="Detter J.C."/>
            <person name="Han C."/>
            <person name="Chain P."/>
            <person name="Bristow J."/>
            <person name="Eisen J.A."/>
            <person name="Markowitz V."/>
            <person name="Hugenholtz P."/>
            <person name="Kyrpides N.C."/>
            <person name="Klenk H.P."/>
            <person name="Lapidus A."/>
        </authorList>
    </citation>
    <scope>NUCLEOTIDE SEQUENCE [LARGE SCALE GENOMIC DNA]</scope>
    <source>
        <strain evidence="2">ATCC BAA-8 / DSM 12333 / NBRC 16432</strain>
    </source>
</reference>
<proteinExistence type="predicted"/>
<evidence type="ECO:0000313" key="2">
    <source>
        <dbReference type="Proteomes" id="UP000007962"/>
    </source>
</evidence>
<keyword evidence="2" id="KW-1185">Reference proteome</keyword>
<organism evidence="1 2">
    <name type="scientific">Beutenbergia cavernae (strain ATCC BAA-8 / DSM 12333 / CCUG 43141 / JCM 11478 / NBRC 16432 / NCIMB 13614 / HKI 0122)</name>
    <dbReference type="NCBI Taxonomy" id="471853"/>
    <lineage>
        <taxon>Bacteria</taxon>
        <taxon>Bacillati</taxon>
        <taxon>Actinomycetota</taxon>
        <taxon>Actinomycetes</taxon>
        <taxon>Micrococcales</taxon>
        <taxon>Beutenbergiaceae</taxon>
        <taxon>Beutenbergia</taxon>
    </lineage>
</organism>
<sequence length="102" mass="11358">MTYEVAMEALAEEAVLWYEVANGLRSAANSVNGLGVVERAFTFLGDGFDQQYEQVRTRIHDLLVDGANTVQGASEELRYVHATYASTDEAAKARLDGQWNWE</sequence>